<gene>
    <name evidence="2" type="ORF">UFOVP36_61</name>
</gene>
<dbReference type="InterPro" id="IPR027924">
    <property type="entry name" value="XkdF"/>
</dbReference>
<reference evidence="2" key="1">
    <citation type="submission" date="2020-04" db="EMBL/GenBank/DDBJ databases">
        <authorList>
            <person name="Chiriac C."/>
            <person name="Salcher M."/>
            <person name="Ghai R."/>
            <person name="Kavagutti S V."/>
        </authorList>
    </citation>
    <scope>NUCLEOTIDE SEQUENCE</scope>
</reference>
<accession>A0A6J5KMV9</accession>
<evidence type="ECO:0000259" key="1">
    <source>
        <dbReference type="Pfam" id="PF14550"/>
    </source>
</evidence>
<protein>
    <submittedName>
        <fullName evidence="2">Phage-like element PBSX protein, XkdF</fullName>
    </submittedName>
</protein>
<proteinExistence type="predicted"/>
<sequence length="131" mass="14413">MQFGISFEFEKADTTGRFVRGWASVVSDAGKAVEDHQGDVISIDEIRKAAHRFICDARVAKAMHSGSKVGEVVESVIIDDAFAKALGLTDSKRGWWIGMEISDPEIQKQVRKGTLRAFSIGGRGRRTKMEA</sequence>
<evidence type="ECO:0000313" key="2">
    <source>
        <dbReference type="EMBL" id="CAB4122546.1"/>
    </source>
</evidence>
<dbReference type="EMBL" id="LR796164">
    <property type="protein sequence ID" value="CAB4122546.1"/>
    <property type="molecule type" value="Genomic_DNA"/>
</dbReference>
<name>A0A6J5KMV9_9CAUD</name>
<dbReference type="Pfam" id="PF14550">
    <property type="entry name" value="Peptidase_S78_2"/>
    <property type="match status" value="1"/>
</dbReference>
<feature type="domain" description="Phage-like element PBSX protein XkdF" evidence="1">
    <location>
        <begin position="32"/>
        <end position="126"/>
    </location>
</feature>
<organism evidence="2">
    <name type="scientific">uncultured Caudovirales phage</name>
    <dbReference type="NCBI Taxonomy" id="2100421"/>
    <lineage>
        <taxon>Viruses</taxon>
        <taxon>Duplodnaviria</taxon>
        <taxon>Heunggongvirae</taxon>
        <taxon>Uroviricota</taxon>
        <taxon>Caudoviricetes</taxon>
        <taxon>Peduoviridae</taxon>
        <taxon>Maltschvirus</taxon>
        <taxon>Maltschvirus maltsch</taxon>
    </lineage>
</organism>